<evidence type="ECO:0000313" key="2">
    <source>
        <dbReference type="EMBL" id="CEG59294.1"/>
    </source>
</evidence>
<feature type="transmembrane region" description="Helical" evidence="1">
    <location>
        <begin position="87"/>
        <end position="106"/>
    </location>
</feature>
<evidence type="ECO:0000256" key="1">
    <source>
        <dbReference type="SAM" id="Phobius"/>
    </source>
</evidence>
<dbReference type="HOGENOM" id="CLU_1459606_0_0_6"/>
<accession>A0A098G9Y7</accession>
<dbReference type="EMBL" id="LN614828">
    <property type="protein sequence ID" value="CEG59294.1"/>
    <property type="molecule type" value="Genomic_DNA"/>
</dbReference>
<dbReference type="OrthoDB" id="5653986at2"/>
<dbReference type="KEGG" id="lfa:LFA_pA0196"/>
<dbReference type="Proteomes" id="UP000032430">
    <property type="component" value="Plasmid II"/>
</dbReference>
<name>A0A098G9Y7_9GAMM</name>
<dbReference type="AlphaFoldDB" id="A0A098G9Y7"/>
<geneLocation type="plasmid" evidence="3">
    <name>LLAP10_pA</name>
</geneLocation>
<protein>
    <submittedName>
        <fullName evidence="2">Uncharacterized protein</fullName>
    </submittedName>
</protein>
<reference evidence="3" key="1">
    <citation type="submission" date="2014-09" db="EMBL/GenBank/DDBJ databases">
        <authorList>
            <person name="Gomez-Valero L."/>
        </authorList>
    </citation>
    <scope>NUCLEOTIDE SEQUENCE [LARGE SCALE GENOMIC DNA]</scope>
    <source>
        <strain evidence="3">ATCC700992</strain>
        <plasmid evidence="3">LLAP10_pA</plasmid>
    </source>
</reference>
<keyword evidence="1" id="KW-0812">Transmembrane</keyword>
<proteinExistence type="predicted"/>
<dbReference type="RefSeq" id="WP_045097874.1">
    <property type="nucleotide sequence ID" value="NZ_LN614828.1"/>
</dbReference>
<feature type="transmembrane region" description="Helical" evidence="1">
    <location>
        <begin position="54"/>
        <end position="75"/>
    </location>
</feature>
<evidence type="ECO:0000313" key="3">
    <source>
        <dbReference type="Proteomes" id="UP000032430"/>
    </source>
</evidence>
<keyword evidence="1" id="KW-0472">Membrane</keyword>
<keyword evidence="2" id="KW-0614">Plasmid</keyword>
<sequence length="185" mass="21257">MHTFNLELKNGKRLVIPAEYYPRYADIVATKENSFCLTPISRFEAFLKTVGHCIFNPIFAVLSIINLSLCAPLLIRDVGKQEAIYYSYLFIGFIISYYSTKCYLGLMRKDPMSIEGVAEKLGYKSSSSPLKPYDERMFKAIITINRLKIPRKDYFFDDLYGIIFDAATSRRLADIFGPSNLRLVK</sequence>
<keyword evidence="3" id="KW-1185">Reference proteome</keyword>
<organism evidence="2 3">
    <name type="scientific">Legionella fallonii LLAP-10</name>
    <dbReference type="NCBI Taxonomy" id="1212491"/>
    <lineage>
        <taxon>Bacteria</taxon>
        <taxon>Pseudomonadati</taxon>
        <taxon>Pseudomonadota</taxon>
        <taxon>Gammaproteobacteria</taxon>
        <taxon>Legionellales</taxon>
        <taxon>Legionellaceae</taxon>
        <taxon>Legionella</taxon>
    </lineage>
</organism>
<keyword evidence="1" id="KW-1133">Transmembrane helix</keyword>
<gene>
    <name evidence="2" type="ORF">LFA_pA0196</name>
</gene>